<dbReference type="InParanoid" id="A0A0V0QWJ5"/>
<dbReference type="Proteomes" id="UP000054937">
    <property type="component" value="Unassembled WGS sequence"/>
</dbReference>
<dbReference type="EMBL" id="LDAU01000094">
    <property type="protein sequence ID" value="KRX06603.1"/>
    <property type="molecule type" value="Genomic_DNA"/>
</dbReference>
<accession>A0A0V0QWJ5</accession>
<proteinExistence type="predicted"/>
<evidence type="ECO:0000313" key="1">
    <source>
        <dbReference type="EMBL" id="KRX06603.1"/>
    </source>
</evidence>
<sequence>MIQRNGSKRGTIKLRSSELEEPVEFEVPLSRTQKKKLTIKRVSKLLSENSVSSFQKAEQISSVLTYGQFLPKQNERGDLIFTEGNDIQYMKSQVNQNFDSKLIQSKIKSKNFQSASNMQNIIEKNGSNANSCYSDCVSNFSQNVKGQLNEKWSFAMSDSFSPAKKQEKKKKKIYMNESQTPQTQRMLTMKKNKENLQKILMNTSSKPADSFKNKNEDNQTYEKIKDILRI</sequence>
<dbReference type="AlphaFoldDB" id="A0A0V0QWJ5"/>
<keyword evidence="2" id="KW-1185">Reference proteome</keyword>
<comment type="caution">
    <text evidence="1">The sequence shown here is derived from an EMBL/GenBank/DDBJ whole genome shotgun (WGS) entry which is preliminary data.</text>
</comment>
<name>A0A0V0QWJ5_PSEPJ</name>
<evidence type="ECO:0000313" key="2">
    <source>
        <dbReference type="Proteomes" id="UP000054937"/>
    </source>
</evidence>
<gene>
    <name evidence="1" type="ORF">PPERSA_13082</name>
</gene>
<reference evidence="1 2" key="1">
    <citation type="journal article" date="2015" name="Sci. Rep.">
        <title>Genome of the facultative scuticociliatosis pathogen Pseudocohnilembus persalinus provides insight into its virulence through horizontal gene transfer.</title>
        <authorList>
            <person name="Xiong J."/>
            <person name="Wang G."/>
            <person name="Cheng J."/>
            <person name="Tian M."/>
            <person name="Pan X."/>
            <person name="Warren A."/>
            <person name="Jiang C."/>
            <person name="Yuan D."/>
            <person name="Miao W."/>
        </authorList>
    </citation>
    <scope>NUCLEOTIDE SEQUENCE [LARGE SCALE GENOMIC DNA]</scope>
    <source>
        <strain evidence="1">36N120E</strain>
    </source>
</reference>
<protein>
    <submittedName>
        <fullName evidence="1">Uncharacterized protein</fullName>
    </submittedName>
</protein>
<organism evidence="1 2">
    <name type="scientific">Pseudocohnilembus persalinus</name>
    <name type="common">Ciliate</name>
    <dbReference type="NCBI Taxonomy" id="266149"/>
    <lineage>
        <taxon>Eukaryota</taxon>
        <taxon>Sar</taxon>
        <taxon>Alveolata</taxon>
        <taxon>Ciliophora</taxon>
        <taxon>Intramacronucleata</taxon>
        <taxon>Oligohymenophorea</taxon>
        <taxon>Scuticociliatia</taxon>
        <taxon>Philasterida</taxon>
        <taxon>Pseudocohnilembidae</taxon>
        <taxon>Pseudocohnilembus</taxon>
    </lineage>
</organism>